<evidence type="ECO:0000256" key="1">
    <source>
        <dbReference type="SAM" id="Phobius"/>
    </source>
</evidence>
<sequence length="401" mass="44238">MPFVPVQSDDAMYDKFQKRQVLVWSFLIFMALVMTVFLLYISYQVMKTSNENGSASVGATSIVTPVSNLSASSVEPQNDNYLLYGEFAPEDKKYRIYKVFYANYAKEELFSFPWSDASSQPSFSRYGKDIAVFPDVNKGFLISREGDVVPTNEFMPPDRHFSVSPDNKLMFYFNYLSSVGTTALTLRDVEKNKDVFFWPVSSPASQVCDFAGWSQDNAKAYCVSRKGGVASVKAFDAKSRSFSVILSQSGVADAKYYPEKNMLLAATPDAVLAVDAATKERRTIAGMPPGFSPENVFLTPDGSRVLFTAASGAGASRETTIYSIAFDGSDKRTLTGEKNARLVSVAQNSKSVLFESMNDLKMLTRHYFIAAIDGSASVEAYAVNAGISIPQFIGWFFDGQE</sequence>
<gene>
    <name evidence="2" type="ORF">A2988_00755</name>
</gene>
<keyword evidence="1" id="KW-1133">Transmembrane helix</keyword>
<evidence type="ECO:0000313" key="2">
    <source>
        <dbReference type="EMBL" id="OGD34000.1"/>
    </source>
</evidence>
<accession>A0A1F5BTT7</accession>
<dbReference type="Gene3D" id="2.120.10.30">
    <property type="entry name" value="TolB, C-terminal domain"/>
    <property type="match status" value="1"/>
</dbReference>
<protein>
    <recommendedName>
        <fullName evidence="4">Dipeptidylpeptidase IV N-terminal domain-containing protein</fullName>
    </recommendedName>
</protein>
<comment type="caution">
    <text evidence="2">The sequence shown here is derived from an EMBL/GenBank/DDBJ whole genome shotgun (WGS) entry which is preliminary data.</text>
</comment>
<dbReference type="AlphaFoldDB" id="A0A1F5BTT7"/>
<feature type="transmembrane region" description="Helical" evidence="1">
    <location>
        <begin position="21"/>
        <end position="43"/>
    </location>
</feature>
<keyword evidence="1" id="KW-0812">Transmembrane</keyword>
<proteinExistence type="predicted"/>
<keyword evidence="1" id="KW-0472">Membrane</keyword>
<dbReference type="SUPFAM" id="SSF82171">
    <property type="entry name" value="DPP6 N-terminal domain-like"/>
    <property type="match status" value="1"/>
</dbReference>
<organism evidence="2 3">
    <name type="scientific">Candidatus Azambacteria bacterium RIFCSPLOWO2_01_FULL_46_25</name>
    <dbReference type="NCBI Taxonomy" id="1797298"/>
    <lineage>
        <taxon>Bacteria</taxon>
        <taxon>Candidatus Azamiibacteriota</taxon>
    </lineage>
</organism>
<evidence type="ECO:0000313" key="3">
    <source>
        <dbReference type="Proteomes" id="UP000176650"/>
    </source>
</evidence>
<dbReference type="EMBL" id="MEYS01000002">
    <property type="protein sequence ID" value="OGD34000.1"/>
    <property type="molecule type" value="Genomic_DNA"/>
</dbReference>
<dbReference type="STRING" id="1797298.A2988_00755"/>
<evidence type="ECO:0008006" key="4">
    <source>
        <dbReference type="Google" id="ProtNLM"/>
    </source>
</evidence>
<name>A0A1F5BTT7_9BACT</name>
<reference evidence="2 3" key="1">
    <citation type="journal article" date="2016" name="Nat. Commun.">
        <title>Thousands of microbial genomes shed light on interconnected biogeochemical processes in an aquifer system.</title>
        <authorList>
            <person name="Anantharaman K."/>
            <person name="Brown C.T."/>
            <person name="Hug L.A."/>
            <person name="Sharon I."/>
            <person name="Castelle C.J."/>
            <person name="Probst A.J."/>
            <person name="Thomas B.C."/>
            <person name="Singh A."/>
            <person name="Wilkins M.J."/>
            <person name="Karaoz U."/>
            <person name="Brodie E.L."/>
            <person name="Williams K.H."/>
            <person name="Hubbard S.S."/>
            <person name="Banfield J.F."/>
        </authorList>
    </citation>
    <scope>NUCLEOTIDE SEQUENCE [LARGE SCALE GENOMIC DNA]</scope>
</reference>
<dbReference type="Proteomes" id="UP000176650">
    <property type="component" value="Unassembled WGS sequence"/>
</dbReference>
<dbReference type="InterPro" id="IPR011042">
    <property type="entry name" value="6-blade_b-propeller_TolB-like"/>
</dbReference>